<dbReference type="EMBL" id="RQFF01000009">
    <property type="protein sequence ID" value="TGK75864.1"/>
    <property type="molecule type" value="Genomic_DNA"/>
</dbReference>
<dbReference type="InterPro" id="IPR003838">
    <property type="entry name" value="ABC3_permease_C"/>
</dbReference>
<keyword evidence="2" id="KW-1003">Cell membrane</keyword>
<feature type="transmembrane region" description="Helical" evidence="6">
    <location>
        <begin position="637"/>
        <end position="659"/>
    </location>
</feature>
<dbReference type="PANTHER" id="PTHR30287">
    <property type="entry name" value="MEMBRANE COMPONENT OF PREDICTED ABC SUPERFAMILY METABOLITE UPTAKE TRANSPORTER"/>
    <property type="match status" value="1"/>
</dbReference>
<feature type="transmembrane region" description="Helical" evidence="6">
    <location>
        <begin position="335"/>
        <end position="360"/>
    </location>
</feature>
<dbReference type="OrthoDB" id="5137249at2"/>
<feature type="domain" description="ABC3 transporter permease C-terminal" evidence="7">
    <location>
        <begin position="248"/>
        <end position="368"/>
    </location>
</feature>
<feature type="transmembrane region" description="Helical" evidence="6">
    <location>
        <begin position="411"/>
        <end position="430"/>
    </location>
</feature>
<feature type="domain" description="ABC3 transporter permease C-terminal" evidence="7">
    <location>
        <begin position="637"/>
        <end position="755"/>
    </location>
</feature>
<evidence type="ECO:0000256" key="4">
    <source>
        <dbReference type="ARBA" id="ARBA00022989"/>
    </source>
</evidence>
<comment type="subcellular location">
    <subcellularLocation>
        <location evidence="1">Cell membrane</location>
        <topology evidence="1">Multi-pass membrane protein</topology>
    </subcellularLocation>
</comment>
<dbReference type="PANTHER" id="PTHR30287:SF1">
    <property type="entry name" value="INNER MEMBRANE PROTEIN"/>
    <property type="match status" value="1"/>
</dbReference>
<feature type="transmembrane region" description="Helical" evidence="6">
    <location>
        <begin position="729"/>
        <end position="748"/>
    </location>
</feature>
<evidence type="ECO:0000256" key="1">
    <source>
        <dbReference type="ARBA" id="ARBA00004651"/>
    </source>
</evidence>
<feature type="transmembrane region" description="Helical" evidence="6">
    <location>
        <begin position="679"/>
        <end position="703"/>
    </location>
</feature>
<dbReference type="AlphaFoldDB" id="A0A6N4QPT3"/>
<evidence type="ECO:0000256" key="2">
    <source>
        <dbReference type="ARBA" id="ARBA00022475"/>
    </source>
</evidence>
<organism evidence="8 9">
    <name type="scientific">Leptospira kanakyensis</name>
    <dbReference type="NCBI Taxonomy" id="2484968"/>
    <lineage>
        <taxon>Bacteria</taxon>
        <taxon>Pseudomonadati</taxon>
        <taxon>Spirochaetota</taxon>
        <taxon>Spirochaetia</taxon>
        <taxon>Leptospirales</taxon>
        <taxon>Leptospiraceae</taxon>
        <taxon>Leptospira</taxon>
    </lineage>
</organism>
<evidence type="ECO:0000256" key="3">
    <source>
        <dbReference type="ARBA" id="ARBA00022692"/>
    </source>
</evidence>
<feature type="transmembrane region" description="Helical" evidence="6">
    <location>
        <begin position="247"/>
        <end position="269"/>
    </location>
</feature>
<evidence type="ECO:0000256" key="5">
    <source>
        <dbReference type="ARBA" id="ARBA00023136"/>
    </source>
</evidence>
<dbReference type="InterPro" id="IPR038766">
    <property type="entry name" value="Membrane_comp_ABC_pdt"/>
</dbReference>
<protein>
    <submittedName>
        <fullName evidence="8">ABC transporter permease</fullName>
    </submittedName>
</protein>
<keyword evidence="4 6" id="KW-1133">Transmembrane helix</keyword>
<accession>A0A6N4QPT3</accession>
<feature type="transmembrane region" description="Helical" evidence="6">
    <location>
        <begin position="290"/>
        <end position="315"/>
    </location>
</feature>
<name>A0A6N4QPT3_9LEPT</name>
<comment type="caution">
    <text evidence="8">The sequence shown here is derived from an EMBL/GenBank/DDBJ whole genome shotgun (WGS) entry which is preliminary data.</text>
</comment>
<reference evidence="8" key="1">
    <citation type="journal article" date="2019" name="PLoS Negl. Trop. Dis.">
        <title>Revisiting the worldwide diversity of Leptospira species in the environment.</title>
        <authorList>
            <person name="Vincent A.T."/>
            <person name="Schiettekatte O."/>
            <person name="Bourhy P."/>
            <person name="Veyrier F.J."/>
            <person name="Picardeau M."/>
        </authorList>
    </citation>
    <scope>NUCLEOTIDE SEQUENCE [LARGE SCALE GENOMIC DNA]</scope>
    <source>
        <strain evidence="8">201800293</strain>
    </source>
</reference>
<keyword evidence="9" id="KW-1185">Reference proteome</keyword>
<keyword evidence="5 6" id="KW-0472">Membrane</keyword>
<proteinExistence type="predicted"/>
<sequence length="764" mass="85369">MQGLTVGLVIAAGISYFSASWAAYFSLLDAKLNFYTKQNLCEGFVYLNRAPSYIESKIVSLPGISKFETRISKEIVLDLEGEVYPSAAQLVSLPKHINTLYLKNGFLPKQNEDVIISENFAVANNLGPGSVLSSIIGGKRVFLHVTGVGLSPEFVYVFRPGNPMPDDKHYGIIWMKREAMEANFNFEGAFNQVVFHFASEGEERLRTIKDLDVILDEFGGSGAKERKRLPSDSFLNDEFRQLKTTAVFLPGIFLAIAAFLLHIISNRLISKEREQIATLRALGYGSKDIIIHYLKLITCITAVSSVAGVSIGYFLGNGLTELYGRFYKFPQLLPIFPPLLALFSIGFGILIGGIGTFISLRSIIQLDPAQAMRPAPPGAYTISFWEGWITNLRTIHRMVLRNLFKRPTRTILTILGLSTSIMIMIIGNFIQDTVGTLLDLQFNTIQRETLTLVFRIPVDDSILFDIKEKKGVFLAEGQRSIPIKITKDRKTKDSILTGISEGSELRRILNQNLQPIDIPVYGIMMNTDLALKMGIKRGETITIETLDGEKRKIPVVVSAFANEILGQGVFINRANLNRILNEGNLINTALLKTDPEEDKNLIQEFKDNSLVIGLYSKSAILNGFKEVMQRSLQSTSIIILIFTIIISIGVIYNTAMITLSERIYELGSLRILGFTLKEVFEIIAWELIWQILIAIPVGCFFGNQLANLILNSNETEGFKVPAVIYPSTYYYSILLAITTALISFVIVYRKLKTMDLLSVLKVRE</sequence>
<dbReference type="Pfam" id="PF02687">
    <property type="entry name" value="FtsX"/>
    <property type="match status" value="2"/>
</dbReference>
<evidence type="ECO:0000313" key="9">
    <source>
        <dbReference type="Proteomes" id="UP000297239"/>
    </source>
</evidence>
<evidence type="ECO:0000313" key="8">
    <source>
        <dbReference type="EMBL" id="TGK75864.1"/>
    </source>
</evidence>
<gene>
    <name evidence="8" type="ORF">EHQ18_01845</name>
</gene>
<evidence type="ECO:0000259" key="7">
    <source>
        <dbReference type="Pfam" id="PF02687"/>
    </source>
</evidence>
<dbReference type="Proteomes" id="UP000297239">
    <property type="component" value="Unassembled WGS sequence"/>
</dbReference>
<evidence type="ECO:0000256" key="6">
    <source>
        <dbReference type="SAM" id="Phobius"/>
    </source>
</evidence>
<dbReference type="GO" id="GO:0005886">
    <property type="term" value="C:plasma membrane"/>
    <property type="evidence" value="ECO:0007669"/>
    <property type="project" value="UniProtKB-SubCell"/>
</dbReference>
<keyword evidence="3 6" id="KW-0812">Transmembrane</keyword>